<name>A0A498JJI5_MALDO</name>
<accession>A0A498JJI5</accession>
<comment type="caution">
    <text evidence="3">The sequence shown here is derived from an EMBL/GenBank/DDBJ whole genome shotgun (WGS) entry which is preliminary data.</text>
</comment>
<dbReference type="AlphaFoldDB" id="A0A498JJI5"/>
<evidence type="ECO:0000313" key="4">
    <source>
        <dbReference type="Proteomes" id="UP000290289"/>
    </source>
</evidence>
<feature type="region of interest" description="Disordered" evidence="1">
    <location>
        <begin position="215"/>
        <end position="252"/>
    </location>
</feature>
<gene>
    <name evidence="3" type="ORF">DVH24_024741</name>
</gene>
<dbReference type="EMBL" id="RDQH01000333">
    <property type="protein sequence ID" value="RXH95057.1"/>
    <property type="molecule type" value="Genomic_DNA"/>
</dbReference>
<evidence type="ECO:0000256" key="2">
    <source>
        <dbReference type="SAM" id="SignalP"/>
    </source>
</evidence>
<sequence length="252" mass="29708">MGSFRMYLHRMLSFVGFVWQESLRKCAPCSRLWNPEAPNQISQCTAPYNNNTYDEERAICPSTFKIQGIQDILKLHTIYPYLVSVVSESEKSESLYWLRKRHHYIFFLQIFETHFLPHSHFLRMENEVGSVHDKTTRVRWMQKEGASSMQNDATSHVERGEPRHTRRGKLCTRRTKQTPGCSKNELGSTNGKIYFEEYEYGNLDARKMRRTQLTQNETNYDTQNKQGSTHKKRSGLLARKTKKPPYMKNEAR</sequence>
<organism evidence="3 4">
    <name type="scientific">Malus domestica</name>
    <name type="common">Apple</name>
    <name type="synonym">Pyrus malus</name>
    <dbReference type="NCBI Taxonomy" id="3750"/>
    <lineage>
        <taxon>Eukaryota</taxon>
        <taxon>Viridiplantae</taxon>
        <taxon>Streptophyta</taxon>
        <taxon>Embryophyta</taxon>
        <taxon>Tracheophyta</taxon>
        <taxon>Spermatophyta</taxon>
        <taxon>Magnoliopsida</taxon>
        <taxon>eudicotyledons</taxon>
        <taxon>Gunneridae</taxon>
        <taxon>Pentapetalae</taxon>
        <taxon>rosids</taxon>
        <taxon>fabids</taxon>
        <taxon>Rosales</taxon>
        <taxon>Rosaceae</taxon>
        <taxon>Amygdaloideae</taxon>
        <taxon>Maleae</taxon>
        <taxon>Malus</taxon>
    </lineage>
</organism>
<reference evidence="3 4" key="1">
    <citation type="submission" date="2018-10" db="EMBL/GenBank/DDBJ databases">
        <title>A high-quality apple genome assembly.</title>
        <authorList>
            <person name="Hu J."/>
        </authorList>
    </citation>
    <scope>NUCLEOTIDE SEQUENCE [LARGE SCALE GENOMIC DNA]</scope>
    <source>
        <strain evidence="4">cv. HFTH1</strain>
        <tissue evidence="3">Young leaf</tissue>
    </source>
</reference>
<feature type="compositionally biased region" description="Basic residues" evidence="1">
    <location>
        <begin position="228"/>
        <end position="245"/>
    </location>
</feature>
<feature type="compositionally biased region" description="Polar residues" evidence="1">
    <location>
        <begin position="177"/>
        <end position="186"/>
    </location>
</feature>
<keyword evidence="2" id="KW-0732">Signal</keyword>
<proteinExistence type="predicted"/>
<keyword evidence="4" id="KW-1185">Reference proteome</keyword>
<feature type="compositionally biased region" description="Basic residues" evidence="1">
    <location>
        <begin position="164"/>
        <end position="176"/>
    </location>
</feature>
<feature type="compositionally biased region" description="Polar residues" evidence="1">
    <location>
        <begin position="215"/>
        <end position="227"/>
    </location>
</feature>
<evidence type="ECO:0000313" key="3">
    <source>
        <dbReference type="EMBL" id="RXH95057.1"/>
    </source>
</evidence>
<dbReference type="Proteomes" id="UP000290289">
    <property type="component" value="Chromosome 7"/>
</dbReference>
<feature type="region of interest" description="Disordered" evidence="1">
    <location>
        <begin position="144"/>
        <end position="186"/>
    </location>
</feature>
<feature type="compositionally biased region" description="Polar residues" evidence="1">
    <location>
        <begin position="145"/>
        <end position="154"/>
    </location>
</feature>
<evidence type="ECO:0000256" key="1">
    <source>
        <dbReference type="SAM" id="MobiDB-lite"/>
    </source>
</evidence>
<feature type="chain" id="PRO_5019741049" evidence="2">
    <location>
        <begin position="21"/>
        <end position="252"/>
    </location>
</feature>
<feature type="signal peptide" evidence="2">
    <location>
        <begin position="1"/>
        <end position="20"/>
    </location>
</feature>
<protein>
    <submittedName>
        <fullName evidence="3">Uncharacterized protein</fullName>
    </submittedName>
</protein>